<keyword evidence="1 5" id="KW-0963">Cytoplasm</keyword>
<gene>
    <name evidence="5" type="primary">queA</name>
    <name evidence="6" type="ORF">QQ008_17765</name>
</gene>
<evidence type="ECO:0000256" key="1">
    <source>
        <dbReference type="ARBA" id="ARBA00022490"/>
    </source>
</evidence>
<evidence type="ECO:0000256" key="3">
    <source>
        <dbReference type="ARBA" id="ARBA00022691"/>
    </source>
</evidence>
<accession>A0ABT8KR61</accession>
<comment type="catalytic activity">
    <reaction evidence="5">
        <text>7-aminomethyl-7-carbaguanosine(34) in tRNA + S-adenosyl-L-methionine = epoxyqueuosine(34) in tRNA + adenine + L-methionine + 2 H(+)</text>
        <dbReference type="Rhea" id="RHEA:32155"/>
        <dbReference type="Rhea" id="RHEA-COMP:10342"/>
        <dbReference type="Rhea" id="RHEA-COMP:18582"/>
        <dbReference type="ChEBI" id="CHEBI:15378"/>
        <dbReference type="ChEBI" id="CHEBI:16708"/>
        <dbReference type="ChEBI" id="CHEBI:57844"/>
        <dbReference type="ChEBI" id="CHEBI:59789"/>
        <dbReference type="ChEBI" id="CHEBI:82833"/>
        <dbReference type="ChEBI" id="CHEBI:194443"/>
        <dbReference type="EC" id="2.4.99.17"/>
    </reaction>
</comment>
<keyword evidence="4 5" id="KW-0671">Queuosine biosynthesis</keyword>
<dbReference type="Proteomes" id="UP001172082">
    <property type="component" value="Unassembled WGS sequence"/>
</dbReference>
<reference evidence="6" key="1">
    <citation type="submission" date="2023-06" db="EMBL/GenBank/DDBJ databases">
        <title>Genomic of Parafulvivirga corallium.</title>
        <authorList>
            <person name="Wang G."/>
        </authorList>
    </citation>
    <scope>NUCLEOTIDE SEQUENCE</scope>
    <source>
        <strain evidence="6">BMA10</strain>
    </source>
</reference>
<dbReference type="PANTHER" id="PTHR30307">
    <property type="entry name" value="S-ADENOSYLMETHIONINE:TRNA RIBOSYLTRANSFERASE-ISOMERASE"/>
    <property type="match status" value="1"/>
</dbReference>
<dbReference type="Pfam" id="PF02547">
    <property type="entry name" value="Queuosine_synth"/>
    <property type="match status" value="1"/>
</dbReference>
<evidence type="ECO:0000313" key="7">
    <source>
        <dbReference type="Proteomes" id="UP001172082"/>
    </source>
</evidence>
<comment type="subcellular location">
    <subcellularLocation>
        <location evidence="5">Cytoplasm</location>
    </subcellularLocation>
</comment>
<dbReference type="InterPro" id="IPR042119">
    <property type="entry name" value="QueA_dom2"/>
</dbReference>
<evidence type="ECO:0000256" key="4">
    <source>
        <dbReference type="ARBA" id="ARBA00022785"/>
    </source>
</evidence>
<dbReference type="InterPro" id="IPR036100">
    <property type="entry name" value="QueA_sf"/>
</dbReference>
<evidence type="ECO:0000256" key="5">
    <source>
        <dbReference type="HAMAP-Rule" id="MF_00113"/>
    </source>
</evidence>
<protein>
    <recommendedName>
        <fullName evidence="5">S-adenosylmethionine:tRNA ribosyltransferase-isomerase</fullName>
        <ecNumber evidence="5">2.4.99.17</ecNumber>
    </recommendedName>
    <alternativeName>
        <fullName evidence="5">Queuosine biosynthesis protein QueA</fullName>
    </alternativeName>
</protein>
<dbReference type="SUPFAM" id="SSF111337">
    <property type="entry name" value="QueA-like"/>
    <property type="match status" value="1"/>
</dbReference>
<proteinExistence type="inferred from homology"/>
<keyword evidence="2 5" id="KW-0808">Transferase</keyword>
<dbReference type="InterPro" id="IPR042118">
    <property type="entry name" value="QueA_dom1"/>
</dbReference>
<comment type="subunit">
    <text evidence="5">Monomer.</text>
</comment>
<dbReference type="EMBL" id="JAUJEA010000006">
    <property type="protein sequence ID" value="MDN5203242.1"/>
    <property type="molecule type" value="Genomic_DNA"/>
</dbReference>
<dbReference type="InterPro" id="IPR003699">
    <property type="entry name" value="QueA"/>
</dbReference>
<name>A0ABT8KR61_9BACT</name>
<keyword evidence="7" id="KW-1185">Reference proteome</keyword>
<comment type="pathway">
    <text evidence="5">tRNA modification; tRNA-queuosine biosynthesis.</text>
</comment>
<evidence type="ECO:0000256" key="2">
    <source>
        <dbReference type="ARBA" id="ARBA00022679"/>
    </source>
</evidence>
<organism evidence="6 7">
    <name type="scientific">Splendidivirga corallicola</name>
    <dbReference type="NCBI Taxonomy" id="3051826"/>
    <lineage>
        <taxon>Bacteria</taxon>
        <taxon>Pseudomonadati</taxon>
        <taxon>Bacteroidota</taxon>
        <taxon>Cytophagia</taxon>
        <taxon>Cytophagales</taxon>
        <taxon>Splendidivirgaceae</taxon>
        <taxon>Splendidivirga</taxon>
    </lineage>
</organism>
<evidence type="ECO:0000313" key="6">
    <source>
        <dbReference type="EMBL" id="MDN5203242.1"/>
    </source>
</evidence>
<sequence>MNRNLPTLDLATFQYDLPEENIAKHPLKERDQSKLLIYNKGNIEHDIFKSITHYLPKNSLLFFNNTKVISARLFFYKSTGAKIEIFLLQPEAPTKDINQAMLQTGNCTWQCMIGNLKKWKTGQILETTFQLNGQDFRLKAQIEDREKQWIHFTWEGHNIRFVDVIEHFGQVPLPPYINRLVEEEDKSRYQTVYSKSSGAVAAPTAGLHFNETLLNELTEKGLKKDYLTLHVSAGTFQPIKENSIHNHPMHSEQVLVTKENVKNIIEHGEKIISVGTTSMRTLESLYWYGAKILLKQDAHFHIDKLEPYQYQSEQLPTRQEAVKAVLNHMEHAGLETLNGTTEIMIFPGYQFKVCDGLITNYHLPGSTLILLVAAFVGDQWRKIYEEALDQNYRFLSYGDSSLLLP</sequence>
<comment type="function">
    <text evidence="5">Transfers and isomerizes the ribose moiety from AdoMet to the 7-aminomethyl group of 7-deazaguanine (preQ1-tRNA) to give epoxyqueuosine (oQ-tRNA).</text>
</comment>
<comment type="similarity">
    <text evidence="5">Belongs to the QueA family.</text>
</comment>
<keyword evidence="3 5" id="KW-0949">S-adenosyl-L-methionine</keyword>
<comment type="caution">
    <text evidence="6">The sequence shown here is derived from an EMBL/GenBank/DDBJ whole genome shotgun (WGS) entry which is preliminary data.</text>
</comment>
<dbReference type="EC" id="2.4.99.17" evidence="5"/>
<dbReference type="Gene3D" id="3.40.1780.10">
    <property type="entry name" value="QueA-like"/>
    <property type="match status" value="1"/>
</dbReference>
<dbReference type="RefSeq" id="WP_346753265.1">
    <property type="nucleotide sequence ID" value="NZ_JAUJEA010000006.1"/>
</dbReference>
<dbReference type="Gene3D" id="2.40.10.240">
    <property type="entry name" value="QueA-like"/>
    <property type="match status" value="1"/>
</dbReference>
<dbReference type="HAMAP" id="MF_00113">
    <property type="entry name" value="QueA"/>
    <property type="match status" value="1"/>
</dbReference>
<dbReference type="PANTHER" id="PTHR30307:SF0">
    <property type="entry name" value="S-ADENOSYLMETHIONINE:TRNA RIBOSYLTRANSFERASE-ISOMERASE"/>
    <property type="match status" value="1"/>
</dbReference>